<name>A0A917FSD2_9BACL</name>
<evidence type="ECO:0000313" key="2">
    <source>
        <dbReference type="Proteomes" id="UP000637643"/>
    </source>
</evidence>
<keyword evidence="2" id="KW-1185">Reference proteome</keyword>
<comment type="caution">
    <text evidence="1">The sequence shown here is derived from an EMBL/GenBank/DDBJ whole genome shotgun (WGS) entry which is preliminary data.</text>
</comment>
<sequence>MVDCAISRGSLCGHDEVPSRSAADADGKSVIWEDSSIQQDKRTEIPLFVPSPLILDSIERYNGS</sequence>
<proteinExistence type="predicted"/>
<protein>
    <submittedName>
        <fullName evidence="1">Uncharacterized protein</fullName>
    </submittedName>
</protein>
<dbReference type="EMBL" id="BMKR01000026">
    <property type="protein sequence ID" value="GGF98099.1"/>
    <property type="molecule type" value="Genomic_DNA"/>
</dbReference>
<evidence type="ECO:0000313" key="1">
    <source>
        <dbReference type="EMBL" id="GGF98099.1"/>
    </source>
</evidence>
<dbReference type="AlphaFoldDB" id="A0A917FSD2"/>
<dbReference type="Proteomes" id="UP000637643">
    <property type="component" value="Unassembled WGS sequence"/>
</dbReference>
<reference evidence="1" key="2">
    <citation type="submission" date="2020-09" db="EMBL/GenBank/DDBJ databases">
        <authorList>
            <person name="Sun Q."/>
            <person name="Zhou Y."/>
        </authorList>
    </citation>
    <scope>NUCLEOTIDE SEQUENCE</scope>
    <source>
        <strain evidence="1">CGMCC 1.16134</strain>
    </source>
</reference>
<accession>A0A917FSD2</accession>
<reference evidence="1" key="1">
    <citation type="journal article" date="2014" name="Int. J. Syst. Evol. Microbiol.">
        <title>Complete genome sequence of Corynebacterium casei LMG S-19264T (=DSM 44701T), isolated from a smear-ripened cheese.</title>
        <authorList>
            <consortium name="US DOE Joint Genome Institute (JGI-PGF)"/>
            <person name="Walter F."/>
            <person name="Albersmeier A."/>
            <person name="Kalinowski J."/>
            <person name="Ruckert C."/>
        </authorList>
    </citation>
    <scope>NUCLEOTIDE SEQUENCE</scope>
    <source>
        <strain evidence="1">CGMCC 1.16134</strain>
    </source>
</reference>
<gene>
    <name evidence="1" type="ORF">GCM10010912_48540</name>
</gene>
<organism evidence="1 2">
    <name type="scientific">Paenibacillus albidus</name>
    <dbReference type="NCBI Taxonomy" id="2041023"/>
    <lineage>
        <taxon>Bacteria</taxon>
        <taxon>Bacillati</taxon>
        <taxon>Bacillota</taxon>
        <taxon>Bacilli</taxon>
        <taxon>Bacillales</taxon>
        <taxon>Paenibacillaceae</taxon>
        <taxon>Paenibacillus</taxon>
    </lineage>
</organism>